<sequence length="146" mass="16312">MSSNTACPFFDKLPAELRLDIYELAFSSNTDSEAEEDLRAVKPPSRNILLTCKNAHSEAHGLYKTAYRRYWSSTKFIFEAVNSGSESYPALTFPTDRDLAHITSLRVVVLLDGVVRQIGWTCTLLGRSDAWELDWSSTGGWGGRST</sequence>
<accession>A0A9Q8PE79</accession>
<protein>
    <submittedName>
        <fullName evidence="1">Uncharacterized protein</fullName>
    </submittedName>
</protein>
<reference evidence="1" key="2">
    <citation type="journal article" date="2022" name="Microb. Genom.">
        <title>A chromosome-scale genome assembly of the tomato pathogen Cladosporium fulvum reveals a compartmentalized genome architecture and the presence of a dispensable chromosome.</title>
        <authorList>
            <person name="Zaccaron A.Z."/>
            <person name="Chen L.H."/>
            <person name="Samaras A."/>
            <person name="Stergiopoulos I."/>
        </authorList>
    </citation>
    <scope>NUCLEOTIDE SEQUENCE</scope>
    <source>
        <strain evidence="1">Race5_Kim</strain>
    </source>
</reference>
<evidence type="ECO:0000313" key="1">
    <source>
        <dbReference type="EMBL" id="UJO20886.1"/>
    </source>
</evidence>
<proteinExistence type="predicted"/>
<dbReference type="Proteomes" id="UP000756132">
    <property type="component" value="Chromosome 8"/>
</dbReference>
<evidence type="ECO:0000313" key="2">
    <source>
        <dbReference type="Proteomes" id="UP000756132"/>
    </source>
</evidence>
<dbReference type="KEGG" id="ffu:CLAFUR5_11264"/>
<dbReference type="AlphaFoldDB" id="A0A9Q8PE79"/>
<dbReference type="GeneID" id="71991142"/>
<dbReference type="OrthoDB" id="5413827at2759"/>
<dbReference type="EMBL" id="CP090170">
    <property type="protein sequence ID" value="UJO20886.1"/>
    <property type="molecule type" value="Genomic_DNA"/>
</dbReference>
<name>A0A9Q8PE79_PASFU</name>
<gene>
    <name evidence="1" type="ORF">CLAFUR5_11264</name>
</gene>
<reference evidence="1" key="1">
    <citation type="submission" date="2021-12" db="EMBL/GenBank/DDBJ databases">
        <authorList>
            <person name="Zaccaron A."/>
            <person name="Stergiopoulos I."/>
        </authorList>
    </citation>
    <scope>NUCLEOTIDE SEQUENCE</scope>
    <source>
        <strain evidence="1">Race5_Kim</strain>
    </source>
</reference>
<organism evidence="1 2">
    <name type="scientific">Passalora fulva</name>
    <name type="common">Tomato leaf mold</name>
    <name type="synonym">Cladosporium fulvum</name>
    <dbReference type="NCBI Taxonomy" id="5499"/>
    <lineage>
        <taxon>Eukaryota</taxon>
        <taxon>Fungi</taxon>
        <taxon>Dikarya</taxon>
        <taxon>Ascomycota</taxon>
        <taxon>Pezizomycotina</taxon>
        <taxon>Dothideomycetes</taxon>
        <taxon>Dothideomycetidae</taxon>
        <taxon>Mycosphaerellales</taxon>
        <taxon>Mycosphaerellaceae</taxon>
        <taxon>Fulvia</taxon>
    </lineage>
</organism>
<dbReference type="RefSeq" id="XP_047765252.1">
    <property type="nucleotide sequence ID" value="XM_047910412.1"/>
</dbReference>
<keyword evidence="2" id="KW-1185">Reference proteome</keyword>